<reference evidence="1" key="1">
    <citation type="submission" date="2023-12" db="EMBL/GenBank/DDBJ databases">
        <title>Dolosigranulum savutii sp. nov. isolated from human upper respiratory samples collected in Botswana.</title>
        <authorList>
            <person name="Kelly M.S."/>
        </authorList>
    </citation>
    <scope>NUCLEOTIDE SEQUENCE</scope>
    <source>
        <strain evidence="1">MSK433</strain>
    </source>
</reference>
<evidence type="ECO:0000313" key="1">
    <source>
        <dbReference type="EMBL" id="XBC46368.1"/>
    </source>
</evidence>
<accession>A0AB74TNR8</accession>
<dbReference type="EMBL" id="CP142433">
    <property type="protein sequence ID" value="XBC46368.1"/>
    <property type="molecule type" value="Genomic_DNA"/>
</dbReference>
<sequence>MNQESQHENLQLQLHDTMTQLDKMISQLKSAKQWSWVDLLGGDFFSSMVKRKKMKNISSDLQKLQPQLNALKHNLQDANIQVHSSFDHSTSRQFFDIFFDNAFTDLKVQDEIKQLLTELTTLRQVLTTYQQQLNNQQTARE</sequence>
<dbReference type="AlphaFoldDB" id="A0AB74TNR8"/>
<organism evidence="1">
    <name type="scientific">Dolosigranulum savutiense</name>
    <dbReference type="NCBI Taxonomy" id="3110288"/>
    <lineage>
        <taxon>Bacteria</taxon>
        <taxon>Bacillati</taxon>
        <taxon>Bacillota</taxon>
        <taxon>Bacilli</taxon>
        <taxon>Lactobacillales</taxon>
        <taxon>Carnobacteriaceae</taxon>
        <taxon>Dolosigranulum</taxon>
    </lineage>
</organism>
<gene>
    <name evidence="1" type="ORF">VUQ08_01785</name>
</gene>
<name>A0AB74TNR8_9LACT</name>
<dbReference type="RefSeq" id="WP_347300667.1">
    <property type="nucleotide sequence ID" value="NZ_CP142433.1"/>
</dbReference>
<protein>
    <recommendedName>
        <fullName evidence="2">DUF5082 domain-containing protein</fullName>
    </recommendedName>
</protein>
<proteinExistence type="predicted"/>
<evidence type="ECO:0008006" key="2">
    <source>
        <dbReference type="Google" id="ProtNLM"/>
    </source>
</evidence>